<evidence type="ECO:0000313" key="1">
    <source>
        <dbReference type="EMBL" id="DAD99810.1"/>
    </source>
</evidence>
<protein>
    <submittedName>
        <fullName evidence="1">Uncharacterized protein</fullName>
    </submittedName>
</protein>
<sequence>MLTGRDVLQHVPPTLIGSEYSGLFYCLFLKNGAYSALVLKTPYEAASAPSAKRIFLYLCQ</sequence>
<name>A0A8S5P024_9CAUD</name>
<dbReference type="EMBL" id="BK015293">
    <property type="protein sequence ID" value="DAD99810.1"/>
    <property type="molecule type" value="Genomic_DNA"/>
</dbReference>
<organism evidence="1">
    <name type="scientific">Siphoviridae sp. ct16C7</name>
    <dbReference type="NCBI Taxonomy" id="2825304"/>
    <lineage>
        <taxon>Viruses</taxon>
        <taxon>Duplodnaviria</taxon>
        <taxon>Heunggongvirae</taxon>
        <taxon>Uroviricota</taxon>
        <taxon>Caudoviricetes</taxon>
    </lineage>
</organism>
<proteinExistence type="predicted"/>
<accession>A0A8S5P024</accession>
<reference evidence="1" key="1">
    <citation type="journal article" date="2021" name="Proc. Natl. Acad. Sci. U.S.A.">
        <title>A Catalog of Tens of Thousands of Viruses from Human Metagenomes Reveals Hidden Associations with Chronic Diseases.</title>
        <authorList>
            <person name="Tisza M.J."/>
            <person name="Buck C.B."/>
        </authorList>
    </citation>
    <scope>NUCLEOTIDE SEQUENCE</scope>
    <source>
        <strain evidence="1">Ct16C7</strain>
    </source>
</reference>